<proteinExistence type="predicted"/>
<dbReference type="EMBL" id="CP000822">
    <property type="protein sequence ID" value="ABV12924.1"/>
    <property type="molecule type" value="Genomic_DNA"/>
</dbReference>
<dbReference type="Proteomes" id="UP000008148">
    <property type="component" value="Chromosome"/>
</dbReference>
<sequence>MRLIRPTNYAKLVGRIRRDSIAIRQWQFSARSRRSGRTHNGFVDR</sequence>
<accession>A8AHG0</accession>
<dbReference type="AlphaFoldDB" id="A8AHG0"/>
<protein>
    <submittedName>
        <fullName evidence="1">Uncharacterized protein</fullName>
    </submittedName>
</protein>
<evidence type="ECO:0000313" key="1">
    <source>
        <dbReference type="EMBL" id="ABV12924.1"/>
    </source>
</evidence>
<keyword evidence="2" id="KW-1185">Reference proteome</keyword>
<gene>
    <name evidence="1" type="ordered locus">CKO_01795</name>
</gene>
<name>A8AHG0_CITK8</name>
<organism evidence="1 2">
    <name type="scientific">Citrobacter koseri (strain ATCC BAA-895 / CDC 4225-83 / SGSC4696)</name>
    <dbReference type="NCBI Taxonomy" id="290338"/>
    <lineage>
        <taxon>Bacteria</taxon>
        <taxon>Pseudomonadati</taxon>
        <taxon>Pseudomonadota</taxon>
        <taxon>Gammaproteobacteria</taxon>
        <taxon>Enterobacterales</taxon>
        <taxon>Enterobacteriaceae</taxon>
        <taxon>Citrobacter</taxon>
    </lineage>
</organism>
<reference evidence="1 2" key="1">
    <citation type="submission" date="2007-08" db="EMBL/GenBank/DDBJ databases">
        <authorList>
            <consortium name="The Citrobacter koseri Genome Sequencing Project"/>
            <person name="McClelland M."/>
            <person name="Sanderson E.K."/>
            <person name="Porwollik S."/>
            <person name="Spieth J."/>
            <person name="Clifton W.S."/>
            <person name="Latreille P."/>
            <person name="Courtney L."/>
            <person name="Wang C."/>
            <person name="Pepin K."/>
            <person name="Bhonagiri V."/>
            <person name="Nash W."/>
            <person name="Johnson M."/>
            <person name="Thiruvilangam P."/>
            <person name="Wilson R."/>
        </authorList>
    </citation>
    <scope>NUCLEOTIDE SEQUENCE [LARGE SCALE GENOMIC DNA]</scope>
    <source>
        <strain evidence="2">ATCC BAA-895 / CDC 4225-83 / SGSC4696</strain>
    </source>
</reference>
<dbReference type="KEGG" id="cko:CKO_01795"/>
<dbReference type="HOGENOM" id="CLU_3197804_0_0_6"/>
<evidence type="ECO:0000313" key="2">
    <source>
        <dbReference type="Proteomes" id="UP000008148"/>
    </source>
</evidence>